<feature type="compositionally biased region" description="Polar residues" evidence="2">
    <location>
        <begin position="174"/>
        <end position="183"/>
    </location>
</feature>
<evidence type="ECO:0000256" key="2">
    <source>
        <dbReference type="SAM" id="MobiDB-lite"/>
    </source>
</evidence>
<evidence type="ECO:0000313" key="5">
    <source>
        <dbReference type="EMBL" id="KAJ0205958.1"/>
    </source>
</evidence>
<feature type="region of interest" description="Disordered" evidence="2">
    <location>
        <begin position="172"/>
        <end position="198"/>
    </location>
</feature>
<keyword evidence="6" id="KW-1185">Reference proteome</keyword>
<feature type="domain" description="SUZ" evidence="4">
    <location>
        <begin position="108"/>
        <end position="176"/>
    </location>
</feature>
<dbReference type="InterPro" id="IPR001374">
    <property type="entry name" value="R3H_dom"/>
</dbReference>
<dbReference type="Pfam" id="PF01424">
    <property type="entry name" value="R3H"/>
    <property type="match status" value="1"/>
</dbReference>
<dbReference type="InterPro" id="IPR036867">
    <property type="entry name" value="R3H_dom_sf"/>
</dbReference>
<dbReference type="InterPro" id="IPR051937">
    <property type="entry name" value="R3H_domain_containing"/>
</dbReference>
<dbReference type="InterPro" id="IPR024771">
    <property type="entry name" value="SUZ"/>
</dbReference>
<proteinExistence type="predicted"/>
<dbReference type="CDD" id="cd02642">
    <property type="entry name" value="R3H_encore_like"/>
    <property type="match status" value="1"/>
</dbReference>
<reference evidence="5 6" key="1">
    <citation type="journal article" date="2017" name="Nat. Commun.">
        <title>Genome assembly with in vitro proximity ligation data and whole-genome triplication in lettuce.</title>
        <authorList>
            <person name="Reyes-Chin-Wo S."/>
            <person name="Wang Z."/>
            <person name="Yang X."/>
            <person name="Kozik A."/>
            <person name="Arikit S."/>
            <person name="Song C."/>
            <person name="Xia L."/>
            <person name="Froenicke L."/>
            <person name="Lavelle D.O."/>
            <person name="Truco M.J."/>
            <person name="Xia R."/>
            <person name="Zhu S."/>
            <person name="Xu C."/>
            <person name="Xu H."/>
            <person name="Xu X."/>
            <person name="Cox K."/>
            <person name="Korf I."/>
            <person name="Meyers B.C."/>
            <person name="Michelmore R.W."/>
        </authorList>
    </citation>
    <scope>NUCLEOTIDE SEQUENCE [LARGE SCALE GENOMIC DNA]</scope>
    <source>
        <strain evidence="6">cv. Salinas</strain>
        <tissue evidence="5">Seedlings</tissue>
    </source>
</reference>
<accession>A0A9R1VJS5</accession>
<dbReference type="EMBL" id="NBSK02000005">
    <property type="protein sequence ID" value="KAJ0205958.1"/>
    <property type="molecule type" value="Genomic_DNA"/>
</dbReference>
<dbReference type="Gene3D" id="3.30.1370.50">
    <property type="entry name" value="R3H-like domain"/>
    <property type="match status" value="1"/>
</dbReference>
<dbReference type="PROSITE" id="PS51673">
    <property type="entry name" value="SUZ"/>
    <property type="match status" value="1"/>
</dbReference>
<dbReference type="PANTHER" id="PTHR15672">
    <property type="entry name" value="CAMP-REGULATED PHOSPHOPROTEIN 21 RELATED R3H DOMAIN CONTAINING PROTEIN"/>
    <property type="match status" value="1"/>
</dbReference>
<feature type="domain" description="R3H" evidence="3">
    <location>
        <begin position="38"/>
        <end position="107"/>
    </location>
</feature>
<dbReference type="Pfam" id="PF12752">
    <property type="entry name" value="SUZ"/>
    <property type="match status" value="1"/>
</dbReference>
<comment type="caution">
    <text evidence="5">The sequence shown here is derived from an EMBL/GenBank/DDBJ whole genome shotgun (WGS) entry which is preliminary data.</text>
</comment>
<gene>
    <name evidence="5" type="ORF">LSAT_V11C500285740</name>
</gene>
<dbReference type="AlphaFoldDB" id="A0A9R1VJS5"/>
<evidence type="ECO:0000313" key="6">
    <source>
        <dbReference type="Proteomes" id="UP000235145"/>
    </source>
</evidence>
<keyword evidence="1" id="KW-0597">Phosphoprotein</keyword>
<dbReference type="Proteomes" id="UP000235145">
    <property type="component" value="Unassembled WGS sequence"/>
</dbReference>
<organism evidence="5 6">
    <name type="scientific">Lactuca sativa</name>
    <name type="common">Garden lettuce</name>
    <dbReference type="NCBI Taxonomy" id="4236"/>
    <lineage>
        <taxon>Eukaryota</taxon>
        <taxon>Viridiplantae</taxon>
        <taxon>Streptophyta</taxon>
        <taxon>Embryophyta</taxon>
        <taxon>Tracheophyta</taxon>
        <taxon>Spermatophyta</taxon>
        <taxon>Magnoliopsida</taxon>
        <taxon>eudicotyledons</taxon>
        <taxon>Gunneridae</taxon>
        <taxon>Pentapetalae</taxon>
        <taxon>asterids</taxon>
        <taxon>campanulids</taxon>
        <taxon>Asterales</taxon>
        <taxon>Asteraceae</taxon>
        <taxon>Cichorioideae</taxon>
        <taxon>Cichorieae</taxon>
        <taxon>Lactucinae</taxon>
        <taxon>Lactuca</taxon>
    </lineage>
</organism>
<evidence type="ECO:0000259" key="3">
    <source>
        <dbReference type="PROSITE" id="PS51061"/>
    </source>
</evidence>
<protein>
    <recommendedName>
        <fullName evidence="7">SUZ domain-containing protein</fullName>
    </recommendedName>
</protein>
<dbReference type="SMART" id="SM00393">
    <property type="entry name" value="R3H"/>
    <property type="match status" value="1"/>
</dbReference>
<evidence type="ECO:0000259" key="4">
    <source>
        <dbReference type="PROSITE" id="PS51673"/>
    </source>
</evidence>
<dbReference type="OrthoDB" id="278430at2759"/>
<dbReference type="GO" id="GO:0003676">
    <property type="term" value="F:nucleic acid binding"/>
    <property type="evidence" value="ECO:0007669"/>
    <property type="project" value="UniProtKB-UniRule"/>
</dbReference>
<sequence length="344" mass="39406">MEHQNSVSSVTTTTTEPSYATMAVDPFLVEALQNPRHRLSILRMELDIQKFIQNIEQHQFEFQHFPTSYLRLAAHRVAQHYGLQTMVLDNFTDGQGTRILVKKLPESKYPSICLSDIPIKQSENEKKDVKIVLKPRPKSSFDGSNDQGKKCNLVRSVEERKEEYDRARARIFSTPGSPQSEGTTDGDDYEGSRSFTIDGNGNTSRVAILRDREKDLTDPDYDRSYDRYVRNLPMGQGFNLFPPLSLPKFQPPPPGVQYDPIIPHVGPTPNPQQVPIGYRNSAMNNQYAVVGMNQHISRDAAVYMQWPSHSMMYAHTYDQFRHAVFQQAPFCQQQPLSFDYSQNR</sequence>
<evidence type="ECO:0008006" key="7">
    <source>
        <dbReference type="Google" id="ProtNLM"/>
    </source>
</evidence>
<dbReference type="SUPFAM" id="SSF82708">
    <property type="entry name" value="R3H domain"/>
    <property type="match status" value="1"/>
</dbReference>
<dbReference type="Gramene" id="rna-gnl|WGS:NBSK|LSAT_7X62341_mrna">
    <property type="protein sequence ID" value="cds-PLY68059.1"/>
    <property type="gene ID" value="gene-LSAT_7X62341"/>
</dbReference>
<dbReference type="PROSITE" id="PS51061">
    <property type="entry name" value="R3H"/>
    <property type="match status" value="1"/>
</dbReference>
<evidence type="ECO:0000256" key="1">
    <source>
        <dbReference type="ARBA" id="ARBA00022553"/>
    </source>
</evidence>
<dbReference type="PANTHER" id="PTHR15672:SF15">
    <property type="entry name" value="SINGLE-STRANDED NUCLEIC ACID BINDING R3H PROTEIN"/>
    <property type="match status" value="1"/>
</dbReference>
<name>A0A9R1VJS5_LACSA</name>